<dbReference type="OrthoDB" id="198184at2759"/>
<feature type="domain" description="RRM" evidence="4">
    <location>
        <begin position="804"/>
        <end position="892"/>
    </location>
</feature>
<feature type="compositionally biased region" description="Low complexity" evidence="3">
    <location>
        <begin position="571"/>
        <end position="583"/>
    </location>
</feature>
<keyword evidence="1 2" id="KW-0694">RNA-binding</keyword>
<dbReference type="PANTHER" id="PTHR23236">
    <property type="entry name" value="EUKARYOTIC TRANSLATION INITIATION FACTOR 4B/4H"/>
    <property type="match status" value="1"/>
</dbReference>
<feature type="region of interest" description="Disordered" evidence="3">
    <location>
        <begin position="570"/>
        <end position="590"/>
    </location>
</feature>
<proteinExistence type="predicted"/>
<dbReference type="SMART" id="SM00360">
    <property type="entry name" value="RRM"/>
    <property type="match status" value="1"/>
</dbReference>
<evidence type="ECO:0000259" key="4">
    <source>
        <dbReference type="PROSITE" id="PS50102"/>
    </source>
</evidence>
<reference evidence="5" key="1">
    <citation type="submission" date="2020-06" db="EMBL/GenBank/DDBJ databases">
        <authorList>
            <consortium name="Plant Systems Biology data submission"/>
        </authorList>
    </citation>
    <scope>NUCLEOTIDE SEQUENCE</scope>
    <source>
        <strain evidence="5">D6</strain>
    </source>
</reference>
<feature type="region of interest" description="Disordered" evidence="3">
    <location>
        <begin position="702"/>
        <end position="791"/>
    </location>
</feature>
<evidence type="ECO:0000313" key="5">
    <source>
        <dbReference type="EMBL" id="CAB9505360.1"/>
    </source>
</evidence>
<dbReference type="InterPro" id="IPR012677">
    <property type="entry name" value="Nucleotide-bd_a/b_plait_sf"/>
</dbReference>
<dbReference type="SUPFAM" id="SSF48452">
    <property type="entry name" value="TPR-like"/>
    <property type="match status" value="1"/>
</dbReference>
<dbReference type="SUPFAM" id="SSF54928">
    <property type="entry name" value="RNA-binding domain, RBD"/>
    <property type="match status" value="1"/>
</dbReference>
<protein>
    <recommendedName>
        <fullName evidence="4">RRM domain-containing protein</fullName>
    </recommendedName>
</protein>
<feature type="compositionally biased region" description="Basic residues" evidence="3">
    <location>
        <begin position="958"/>
        <end position="973"/>
    </location>
</feature>
<dbReference type="InterPro" id="IPR011990">
    <property type="entry name" value="TPR-like_helical_dom_sf"/>
</dbReference>
<feature type="compositionally biased region" description="Low complexity" evidence="3">
    <location>
        <begin position="765"/>
        <end position="776"/>
    </location>
</feature>
<accession>A0A9N8HAK7</accession>
<dbReference type="InterPro" id="IPR000504">
    <property type="entry name" value="RRM_dom"/>
</dbReference>
<gene>
    <name evidence="5" type="ORF">SEMRO_228_G092770.1</name>
</gene>
<dbReference type="PROSITE" id="PS50102">
    <property type="entry name" value="RRM"/>
    <property type="match status" value="1"/>
</dbReference>
<dbReference type="CDD" id="cd00590">
    <property type="entry name" value="RRM_SF"/>
    <property type="match status" value="1"/>
</dbReference>
<dbReference type="Gene3D" id="3.30.70.330">
    <property type="match status" value="1"/>
</dbReference>
<evidence type="ECO:0000256" key="2">
    <source>
        <dbReference type="PROSITE-ProRule" id="PRU00176"/>
    </source>
</evidence>
<dbReference type="InterPro" id="IPR035979">
    <property type="entry name" value="RBD_domain_sf"/>
</dbReference>
<feature type="compositionally biased region" description="Basic and acidic residues" evidence="3">
    <location>
        <begin position="713"/>
        <end position="738"/>
    </location>
</feature>
<dbReference type="PANTHER" id="PTHR23236:SF11">
    <property type="entry name" value="EUKARYOTIC TRANSLATION INITIATION FACTOR 4H"/>
    <property type="match status" value="1"/>
</dbReference>
<dbReference type="Proteomes" id="UP001153069">
    <property type="component" value="Unassembled WGS sequence"/>
</dbReference>
<dbReference type="AlphaFoldDB" id="A0A9N8HAK7"/>
<keyword evidence="6" id="KW-1185">Reference proteome</keyword>
<feature type="region of interest" description="Disordered" evidence="3">
    <location>
        <begin position="891"/>
        <end position="988"/>
    </location>
</feature>
<name>A0A9N8HAK7_9STRA</name>
<comment type="caution">
    <text evidence="5">The sequence shown here is derived from an EMBL/GenBank/DDBJ whole genome shotgun (WGS) entry which is preliminary data.</text>
</comment>
<dbReference type="GO" id="GO:0003723">
    <property type="term" value="F:RNA binding"/>
    <property type="evidence" value="ECO:0007669"/>
    <property type="project" value="UniProtKB-UniRule"/>
</dbReference>
<evidence type="ECO:0000256" key="1">
    <source>
        <dbReference type="ARBA" id="ARBA00022884"/>
    </source>
</evidence>
<evidence type="ECO:0000256" key="3">
    <source>
        <dbReference type="SAM" id="MobiDB-lite"/>
    </source>
</evidence>
<sequence>MSYDYNALVTNLAAIRSKLSKASVDDDTNQKYVELLQESIQLFDELSGHCPMTPLLWMQYAHDMGQLMRSLNSKEAHQTRLQTLELGLNEFPGSAVLQLHYCELLVSTLNDSDTVDDDTLTTVQQALQSALAQVGSGSHANEGEIVAQLYRVQAQFCLKHVGRDAALASLLQRARTPLGTANEGLLPEIKDFLAKHKTALPDQAFEAAVDDARRWESKAFSRLRPCEEEVTTAMHQEQILVQNTVDFVPDDNDDDDLYVTTRQSFVDAVLLPPNEQPRFWMGLGGALTAKAFLQYVAACRKFRFPKEEEEEDGDPKQVDPNNNHKKQQQQLILAVLERAIAECPTVESLWLAYLKHLTWLWVNDPSHAPSPMAFKAVANRAIRNCPFSLAVAQQQLHVCLLLSNSNSKDHDALLLDPDELLQMVNKALNTKFLPLPAQALDLFVTAIRVMQRRILTLMATTVVGLEIPTAAHKKKKQKNALVVLPFDTAELVPNNKNKQNATDPPAAAAVKKLDDESWQEVQDLCEEIRDMFDAAAARLQKDHASWTHGRAILQHQRSLVEQHVLVPLLQNNNNNNTDSSNDNGDSKNNHKDVLAHFEKVIRLHNPPHPDSYRALIQYVLQHGSSTNNNKSPGDVVSRLRQVRGLYQKAVQSVGAPKPSRAVTSGMREYETALAALCHDYQEFERIFGSEPSLANATRMMHKKLQKAAGGGRHQSEKEKSSTKEQEEAMDIDQHAAEPKRKRNESNASESQDPPTKKQKKEANETTAAAAAATTTTDKPAGPANQPKKHHKVKIGHIFHRAHPFTVRISNLADETEEMDMIEFFKNEHKCGAVVHCRVQREKQLNAKGGKPGASKGWGLLQFEERESVEQCLALDQQVVLNDKTLRIERSHVPAVGLVPPGMHRPKHSSSKPKSTTDQAGEDKGTKPSNSEQRTKPPAPKKETKGSSSVTVLAFRPRGVGKKQNGPKRSKPKVKLAMPSDKSNEPDTK</sequence>
<evidence type="ECO:0000313" key="6">
    <source>
        <dbReference type="Proteomes" id="UP001153069"/>
    </source>
</evidence>
<organism evidence="5 6">
    <name type="scientific">Seminavis robusta</name>
    <dbReference type="NCBI Taxonomy" id="568900"/>
    <lineage>
        <taxon>Eukaryota</taxon>
        <taxon>Sar</taxon>
        <taxon>Stramenopiles</taxon>
        <taxon>Ochrophyta</taxon>
        <taxon>Bacillariophyta</taxon>
        <taxon>Bacillariophyceae</taxon>
        <taxon>Bacillariophycidae</taxon>
        <taxon>Naviculales</taxon>
        <taxon>Naviculaceae</taxon>
        <taxon>Seminavis</taxon>
    </lineage>
</organism>
<dbReference type="Gene3D" id="1.25.40.10">
    <property type="entry name" value="Tetratricopeptide repeat domain"/>
    <property type="match status" value="1"/>
</dbReference>
<dbReference type="EMBL" id="CAICTM010000227">
    <property type="protein sequence ID" value="CAB9505360.1"/>
    <property type="molecule type" value="Genomic_DNA"/>
</dbReference>